<name>A0ABP5YGK7_9ACTN</name>
<sequence>MLLAGRYRLDRLLGRGGMGEVWRAMDVILDRPVAVKLLLDPGHGSGAAERFRTEARTAARLNHPQVVSVYDFGCDGDRFYLVMELVTGRSLAEELAVGGPLSPRRAAAVGAQAAEGLAVAHERGVVHQDVKPENLLLTTDGTVKISDFGIARLTDGAAAARTGDEALVGTTPYLAPERVLGEQAGPASDVYALGCVLYTLLTGRIPFRADNPAGMLYQHVNTEPVHPRTLRPALPEPFGTYVLDLMAKDPARRPTARRAATWLGSPAWYGAAVPEPVPGTAAPLPALPRSPGRRRKRDALKELLLRGPGALTDAAAAAAGAAADALVHAPPAGAAADGRTPGGGRGGRAAPGGGGAGG</sequence>
<keyword evidence="6 7" id="KW-0067">ATP-binding</keyword>
<dbReference type="PROSITE" id="PS00108">
    <property type="entry name" value="PROTEIN_KINASE_ST"/>
    <property type="match status" value="1"/>
</dbReference>
<keyword evidence="5" id="KW-0418">Kinase</keyword>
<comment type="caution">
    <text evidence="10">The sequence shown here is derived from an EMBL/GenBank/DDBJ whole genome shotgun (WGS) entry which is preliminary data.</text>
</comment>
<keyword evidence="11" id="KW-1185">Reference proteome</keyword>
<dbReference type="Pfam" id="PF00069">
    <property type="entry name" value="Pkinase"/>
    <property type="match status" value="1"/>
</dbReference>
<dbReference type="SUPFAM" id="SSF56112">
    <property type="entry name" value="Protein kinase-like (PK-like)"/>
    <property type="match status" value="1"/>
</dbReference>
<evidence type="ECO:0000256" key="6">
    <source>
        <dbReference type="ARBA" id="ARBA00022840"/>
    </source>
</evidence>
<evidence type="ECO:0000256" key="2">
    <source>
        <dbReference type="ARBA" id="ARBA00022527"/>
    </source>
</evidence>
<evidence type="ECO:0000256" key="3">
    <source>
        <dbReference type="ARBA" id="ARBA00022679"/>
    </source>
</evidence>
<evidence type="ECO:0000313" key="11">
    <source>
        <dbReference type="Proteomes" id="UP001501358"/>
    </source>
</evidence>
<evidence type="ECO:0000256" key="4">
    <source>
        <dbReference type="ARBA" id="ARBA00022741"/>
    </source>
</evidence>
<accession>A0ABP5YGK7</accession>
<gene>
    <name evidence="10" type="ORF">GCM10010406_16500</name>
</gene>
<dbReference type="Gene3D" id="3.30.200.20">
    <property type="entry name" value="Phosphorylase Kinase, domain 1"/>
    <property type="match status" value="1"/>
</dbReference>
<dbReference type="Gene3D" id="1.10.510.10">
    <property type="entry name" value="Transferase(Phosphotransferase) domain 1"/>
    <property type="match status" value="1"/>
</dbReference>
<dbReference type="EMBL" id="BAAATA010000007">
    <property type="protein sequence ID" value="GAA2480952.1"/>
    <property type="molecule type" value="Genomic_DNA"/>
</dbReference>
<protein>
    <recommendedName>
        <fullName evidence="1">non-specific serine/threonine protein kinase</fullName>
        <ecNumber evidence="1">2.7.11.1</ecNumber>
    </recommendedName>
</protein>
<feature type="domain" description="Protein kinase" evidence="9">
    <location>
        <begin position="7"/>
        <end position="269"/>
    </location>
</feature>
<dbReference type="PANTHER" id="PTHR43289:SF6">
    <property type="entry name" value="SERINE_THREONINE-PROTEIN KINASE NEKL-3"/>
    <property type="match status" value="1"/>
</dbReference>
<dbReference type="RefSeq" id="WP_344382468.1">
    <property type="nucleotide sequence ID" value="NZ_BAAATA010000007.1"/>
</dbReference>
<dbReference type="PROSITE" id="PS50011">
    <property type="entry name" value="PROTEIN_KINASE_DOM"/>
    <property type="match status" value="1"/>
</dbReference>
<keyword evidence="3" id="KW-0808">Transferase</keyword>
<dbReference type="InterPro" id="IPR011009">
    <property type="entry name" value="Kinase-like_dom_sf"/>
</dbReference>
<dbReference type="EC" id="2.7.11.1" evidence="1"/>
<dbReference type="SMART" id="SM00220">
    <property type="entry name" value="S_TKc"/>
    <property type="match status" value="1"/>
</dbReference>
<dbReference type="InterPro" id="IPR008271">
    <property type="entry name" value="Ser/Thr_kinase_AS"/>
</dbReference>
<reference evidence="11" key="1">
    <citation type="journal article" date="2019" name="Int. J. Syst. Evol. Microbiol.">
        <title>The Global Catalogue of Microorganisms (GCM) 10K type strain sequencing project: providing services to taxonomists for standard genome sequencing and annotation.</title>
        <authorList>
            <consortium name="The Broad Institute Genomics Platform"/>
            <consortium name="The Broad Institute Genome Sequencing Center for Infectious Disease"/>
            <person name="Wu L."/>
            <person name="Ma J."/>
        </authorList>
    </citation>
    <scope>NUCLEOTIDE SEQUENCE [LARGE SCALE GENOMIC DNA]</scope>
    <source>
        <strain evidence="11">JCM 6307</strain>
    </source>
</reference>
<organism evidence="10 11">
    <name type="scientific">Streptomyces thermolineatus</name>
    <dbReference type="NCBI Taxonomy" id="44033"/>
    <lineage>
        <taxon>Bacteria</taxon>
        <taxon>Bacillati</taxon>
        <taxon>Actinomycetota</taxon>
        <taxon>Actinomycetes</taxon>
        <taxon>Kitasatosporales</taxon>
        <taxon>Streptomycetaceae</taxon>
        <taxon>Streptomyces</taxon>
    </lineage>
</organism>
<dbReference type="Proteomes" id="UP001501358">
    <property type="component" value="Unassembled WGS sequence"/>
</dbReference>
<dbReference type="InterPro" id="IPR017441">
    <property type="entry name" value="Protein_kinase_ATP_BS"/>
</dbReference>
<evidence type="ECO:0000256" key="1">
    <source>
        <dbReference type="ARBA" id="ARBA00012513"/>
    </source>
</evidence>
<feature type="binding site" evidence="7">
    <location>
        <position position="36"/>
    </location>
    <ligand>
        <name>ATP</name>
        <dbReference type="ChEBI" id="CHEBI:30616"/>
    </ligand>
</feature>
<keyword evidence="2" id="KW-0723">Serine/threonine-protein kinase</keyword>
<proteinExistence type="predicted"/>
<dbReference type="PANTHER" id="PTHR43289">
    <property type="entry name" value="MITOGEN-ACTIVATED PROTEIN KINASE KINASE KINASE 20-RELATED"/>
    <property type="match status" value="1"/>
</dbReference>
<evidence type="ECO:0000256" key="5">
    <source>
        <dbReference type="ARBA" id="ARBA00022777"/>
    </source>
</evidence>
<evidence type="ECO:0000256" key="8">
    <source>
        <dbReference type="SAM" id="MobiDB-lite"/>
    </source>
</evidence>
<evidence type="ECO:0000256" key="7">
    <source>
        <dbReference type="PROSITE-ProRule" id="PRU10141"/>
    </source>
</evidence>
<dbReference type="CDD" id="cd14014">
    <property type="entry name" value="STKc_PknB_like"/>
    <property type="match status" value="1"/>
</dbReference>
<evidence type="ECO:0000259" key="9">
    <source>
        <dbReference type="PROSITE" id="PS50011"/>
    </source>
</evidence>
<evidence type="ECO:0000313" key="10">
    <source>
        <dbReference type="EMBL" id="GAA2480952.1"/>
    </source>
</evidence>
<feature type="compositionally biased region" description="Gly residues" evidence="8">
    <location>
        <begin position="340"/>
        <end position="358"/>
    </location>
</feature>
<feature type="region of interest" description="Disordered" evidence="8">
    <location>
        <begin position="331"/>
        <end position="358"/>
    </location>
</feature>
<dbReference type="InterPro" id="IPR000719">
    <property type="entry name" value="Prot_kinase_dom"/>
</dbReference>
<dbReference type="PROSITE" id="PS00107">
    <property type="entry name" value="PROTEIN_KINASE_ATP"/>
    <property type="match status" value="1"/>
</dbReference>
<keyword evidence="4 7" id="KW-0547">Nucleotide-binding</keyword>